<proteinExistence type="predicted"/>
<name>A0ABV2VW44_9ACTN</name>
<dbReference type="EMBL" id="JBEXRX010000288">
    <property type="protein sequence ID" value="MEU0157015.1"/>
    <property type="molecule type" value="Genomic_DNA"/>
</dbReference>
<evidence type="ECO:0000313" key="2">
    <source>
        <dbReference type="EMBL" id="MEU0157015.1"/>
    </source>
</evidence>
<feature type="region of interest" description="Disordered" evidence="1">
    <location>
        <begin position="1"/>
        <end position="21"/>
    </location>
</feature>
<evidence type="ECO:0000256" key="1">
    <source>
        <dbReference type="SAM" id="MobiDB-lite"/>
    </source>
</evidence>
<reference evidence="2 3" key="1">
    <citation type="submission" date="2024-06" db="EMBL/GenBank/DDBJ databases">
        <title>The Natural Products Discovery Center: Release of the First 8490 Sequenced Strains for Exploring Actinobacteria Biosynthetic Diversity.</title>
        <authorList>
            <person name="Kalkreuter E."/>
            <person name="Kautsar S.A."/>
            <person name="Yang D."/>
            <person name="Bader C.D."/>
            <person name="Teijaro C.N."/>
            <person name="Fluegel L."/>
            <person name="Davis C.M."/>
            <person name="Simpson J.R."/>
            <person name="Lauterbach L."/>
            <person name="Steele A.D."/>
            <person name="Gui C."/>
            <person name="Meng S."/>
            <person name="Li G."/>
            <person name="Viehrig K."/>
            <person name="Ye F."/>
            <person name="Su P."/>
            <person name="Kiefer A.F."/>
            <person name="Nichols A."/>
            <person name="Cepeda A.J."/>
            <person name="Yan W."/>
            <person name="Fan B."/>
            <person name="Jiang Y."/>
            <person name="Adhikari A."/>
            <person name="Zheng C.-J."/>
            <person name="Schuster L."/>
            <person name="Cowan T.M."/>
            <person name="Smanski M.J."/>
            <person name="Chevrette M.G."/>
            <person name="De Carvalho L.P.S."/>
            <person name="Shen B."/>
        </authorList>
    </citation>
    <scope>NUCLEOTIDE SEQUENCE [LARGE SCALE GENOMIC DNA]</scope>
    <source>
        <strain evidence="2 3">NPDC006286</strain>
    </source>
</reference>
<protein>
    <submittedName>
        <fullName evidence="2">Uncharacterized protein</fullName>
    </submittedName>
</protein>
<sequence length="41" mass="4325">MAVESMKVRPLGPNLHDRVVTDGGGEQVTQLVDAGDVKFTG</sequence>
<accession>A0ABV2VW44</accession>
<dbReference type="RefSeq" id="WP_355668483.1">
    <property type="nucleotide sequence ID" value="NZ_JBEXRX010000288.1"/>
</dbReference>
<evidence type="ECO:0000313" key="3">
    <source>
        <dbReference type="Proteomes" id="UP001550348"/>
    </source>
</evidence>
<dbReference type="Proteomes" id="UP001550348">
    <property type="component" value="Unassembled WGS sequence"/>
</dbReference>
<comment type="caution">
    <text evidence="2">The sequence shown here is derived from an EMBL/GenBank/DDBJ whole genome shotgun (WGS) entry which is preliminary data.</text>
</comment>
<gene>
    <name evidence="2" type="ORF">ABZ071_35200</name>
</gene>
<keyword evidence="3" id="KW-1185">Reference proteome</keyword>
<organism evidence="2 3">
    <name type="scientific">Micromonospora fulviviridis</name>
    <dbReference type="NCBI Taxonomy" id="47860"/>
    <lineage>
        <taxon>Bacteria</taxon>
        <taxon>Bacillati</taxon>
        <taxon>Actinomycetota</taxon>
        <taxon>Actinomycetes</taxon>
        <taxon>Micromonosporales</taxon>
        <taxon>Micromonosporaceae</taxon>
        <taxon>Micromonospora</taxon>
    </lineage>
</organism>